<evidence type="ECO:0000259" key="10">
    <source>
        <dbReference type="Pfam" id="PF02852"/>
    </source>
</evidence>
<evidence type="ECO:0000256" key="7">
    <source>
        <dbReference type="ARBA" id="ARBA00023284"/>
    </source>
</evidence>
<dbReference type="InterPro" id="IPR016156">
    <property type="entry name" value="FAD/NAD-linked_Rdtase_dimer_sf"/>
</dbReference>
<dbReference type="SUPFAM" id="SSF51905">
    <property type="entry name" value="FAD/NAD(P)-binding domain"/>
    <property type="match status" value="1"/>
</dbReference>
<name>A0A1Y5FB58_9BACT</name>
<evidence type="ECO:0000256" key="6">
    <source>
        <dbReference type="ARBA" id="ARBA00023157"/>
    </source>
</evidence>
<feature type="domain" description="FAD/NAD(P)-binding" evidence="11">
    <location>
        <begin position="244"/>
        <end position="553"/>
    </location>
</feature>
<keyword evidence="6" id="KW-1015">Disulfide bond</keyword>
<dbReference type="GO" id="GO:0050660">
    <property type="term" value="F:flavin adenine dinucleotide binding"/>
    <property type="evidence" value="ECO:0007669"/>
    <property type="project" value="InterPro"/>
</dbReference>
<dbReference type="Pfam" id="PF07992">
    <property type="entry name" value="Pyr_redox_2"/>
    <property type="match status" value="1"/>
</dbReference>
<dbReference type="EMBL" id="MAAO01000004">
    <property type="protein sequence ID" value="OUR98728.1"/>
    <property type="molecule type" value="Genomic_DNA"/>
</dbReference>
<comment type="miscellaneous">
    <text evidence="8">The active site is a redox-active disulfide bond.</text>
</comment>
<evidence type="ECO:0000256" key="3">
    <source>
        <dbReference type="ARBA" id="ARBA00022827"/>
    </source>
</evidence>
<evidence type="ECO:0000259" key="12">
    <source>
        <dbReference type="Pfam" id="PF09335"/>
    </source>
</evidence>
<dbReference type="Pfam" id="PF09335">
    <property type="entry name" value="VTT_dom"/>
    <property type="match status" value="1"/>
</dbReference>
<protein>
    <recommendedName>
        <fullName evidence="8">Dihydrolipoyl dehydrogenase</fullName>
        <ecNumber evidence="8">1.8.1.4</ecNumber>
    </recommendedName>
</protein>
<keyword evidence="3 8" id="KW-0274">FAD</keyword>
<dbReference type="FunFam" id="3.30.390.30:FF:000001">
    <property type="entry name" value="Dihydrolipoyl dehydrogenase"/>
    <property type="match status" value="1"/>
</dbReference>
<dbReference type="InterPro" id="IPR032816">
    <property type="entry name" value="VTT_dom"/>
</dbReference>
<dbReference type="InterPro" id="IPR006258">
    <property type="entry name" value="Lipoamide_DH"/>
</dbReference>
<feature type="transmembrane region" description="Helical" evidence="9">
    <location>
        <begin position="237"/>
        <end position="259"/>
    </location>
</feature>
<keyword evidence="7 8" id="KW-0676">Redox-active center</keyword>
<evidence type="ECO:0000256" key="1">
    <source>
        <dbReference type="ARBA" id="ARBA00007532"/>
    </source>
</evidence>
<proteinExistence type="inferred from homology"/>
<accession>A0A1Y5FB58</accession>
<dbReference type="InterPro" id="IPR023753">
    <property type="entry name" value="FAD/NAD-binding_dom"/>
</dbReference>
<evidence type="ECO:0000256" key="5">
    <source>
        <dbReference type="ARBA" id="ARBA00023002"/>
    </source>
</evidence>
<keyword evidence="8" id="KW-0520">NAD</keyword>
<evidence type="ECO:0000313" key="14">
    <source>
        <dbReference type="Proteomes" id="UP000196531"/>
    </source>
</evidence>
<keyword evidence="4" id="KW-0521">NADP</keyword>
<dbReference type="Pfam" id="PF02852">
    <property type="entry name" value="Pyr_redox_dim"/>
    <property type="match status" value="1"/>
</dbReference>
<dbReference type="PANTHER" id="PTHR43014:SF2">
    <property type="entry name" value="MERCURIC REDUCTASE"/>
    <property type="match status" value="1"/>
</dbReference>
<reference evidence="14" key="1">
    <citation type="journal article" date="2017" name="Proc. Natl. Acad. Sci. U.S.A.">
        <title>Simulation of Deepwater Horizon oil plume reveals substrate specialization within a complex community of hydrocarbon-degraders.</title>
        <authorList>
            <person name="Hu P."/>
            <person name="Dubinsky E.A."/>
            <person name="Probst A.J."/>
            <person name="Wang J."/>
            <person name="Sieber C.M.K."/>
            <person name="Tom L.M."/>
            <person name="Gardinali P."/>
            <person name="Banfield J.F."/>
            <person name="Atlas R.M."/>
            <person name="Andersen G.L."/>
        </authorList>
    </citation>
    <scope>NUCLEOTIDE SEQUENCE [LARGE SCALE GENOMIC DNA]</scope>
</reference>
<dbReference type="InterPro" id="IPR004099">
    <property type="entry name" value="Pyr_nucl-diS_OxRdtase_dimer"/>
</dbReference>
<evidence type="ECO:0000259" key="11">
    <source>
        <dbReference type="Pfam" id="PF07992"/>
    </source>
</evidence>
<dbReference type="GO" id="GO:0003955">
    <property type="term" value="F:NAD(P)H dehydrogenase (quinone) activity"/>
    <property type="evidence" value="ECO:0007669"/>
    <property type="project" value="TreeGrafter"/>
</dbReference>
<feature type="transmembrane region" description="Helical" evidence="9">
    <location>
        <begin position="54"/>
        <end position="78"/>
    </location>
</feature>
<feature type="domain" description="Pyridine nucleotide-disulphide oxidoreductase dimerisation" evidence="10">
    <location>
        <begin position="575"/>
        <end position="681"/>
    </location>
</feature>
<evidence type="ECO:0000313" key="13">
    <source>
        <dbReference type="EMBL" id="OUR98728.1"/>
    </source>
</evidence>
<dbReference type="SUPFAM" id="SSF55424">
    <property type="entry name" value="FAD/NAD-linked reductases, dimerisation (C-terminal) domain"/>
    <property type="match status" value="1"/>
</dbReference>
<keyword evidence="9" id="KW-0812">Transmembrane</keyword>
<evidence type="ECO:0000256" key="2">
    <source>
        <dbReference type="ARBA" id="ARBA00022630"/>
    </source>
</evidence>
<dbReference type="PANTHER" id="PTHR43014">
    <property type="entry name" value="MERCURIC REDUCTASE"/>
    <property type="match status" value="1"/>
</dbReference>
<feature type="transmembrane region" description="Helical" evidence="9">
    <location>
        <begin position="163"/>
        <end position="184"/>
    </location>
</feature>
<dbReference type="NCBIfam" id="TIGR01350">
    <property type="entry name" value="lipoamide_DH"/>
    <property type="match status" value="1"/>
</dbReference>
<comment type="catalytic activity">
    <reaction evidence="8">
        <text>N(6)-[(R)-dihydrolipoyl]-L-lysyl-[protein] + NAD(+) = N(6)-[(R)-lipoyl]-L-lysyl-[protein] + NADH + H(+)</text>
        <dbReference type="Rhea" id="RHEA:15045"/>
        <dbReference type="Rhea" id="RHEA-COMP:10474"/>
        <dbReference type="Rhea" id="RHEA-COMP:10475"/>
        <dbReference type="ChEBI" id="CHEBI:15378"/>
        <dbReference type="ChEBI" id="CHEBI:57540"/>
        <dbReference type="ChEBI" id="CHEBI:57945"/>
        <dbReference type="ChEBI" id="CHEBI:83099"/>
        <dbReference type="ChEBI" id="CHEBI:83100"/>
        <dbReference type="EC" id="1.8.1.4"/>
    </reaction>
</comment>
<comment type="cofactor">
    <cofactor evidence="8">
        <name>FAD</name>
        <dbReference type="ChEBI" id="CHEBI:57692"/>
    </cofactor>
    <text evidence="8">Binds 1 FAD per subunit.</text>
</comment>
<dbReference type="PRINTS" id="PR00368">
    <property type="entry name" value="FADPNR"/>
</dbReference>
<dbReference type="PRINTS" id="PR00411">
    <property type="entry name" value="PNDRDTASEI"/>
</dbReference>
<dbReference type="Gene3D" id="3.50.50.60">
    <property type="entry name" value="FAD/NAD(P)-binding domain"/>
    <property type="match status" value="2"/>
</dbReference>
<organism evidence="13 14">
    <name type="scientific">Halobacteriovorax marinus</name>
    <dbReference type="NCBI Taxonomy" id="97084"/>
    <lineage>
        <taxon>Bacteria</taxon>
        <taxon>Pseudomonadati</taxon>
        <taxon>Bdellovibrionota</taxon>
        <taxon>Bacteriovoracia</taxon>
        <taxon>Bacteriovoracales</taxon>
        <taxon>Halobacteriovoraceae</taxon>
        <taxon>Halobacteriovorax</taxon>
    </lineage>
</organism>
<keyword evidence="2 8" id="KW-0285">Flavoprotein</keyword>
<evidence type="ECO:0000256" key="8">
    <source>
        <dbReference type="RuleBase" id="RU003692"/>
    </source>
</evidence>
<dbReference type="InterPro" id="IPR036188">
    <property type="entry name" value="FAD/NAD-bd_sf"/>
</dbReference>
<keyword evidence="9" id="KW-1133">Transmembrane helix</keyword>
<feature type="transmembrane region" description="Helical" evidence="9">
    <location>
        <begin position="90"/>
        <end position="111"/>
    </location>
</feature>
<evidence type="ECO:0000256" key="9">
    <source>
        <dbReference type="SAM" id="Phobius"/>
    </source>
</evidence>
<dbReference type="Proteomes" id="UP000196531">
    <property type="component" value="Unassembled WGS sequence"/>
</dbReference>
<evidence type="ECO:0000256" key="4">
    <source>
        <dbReference type="ARBA" id="ARBA00022857"/>
    </source>
</evidence>
<dbReference type="EC" id="1.8.1.4" evidence="8"/>
<gene>
    <name evidence="13" type="ORF">A9Q84_04765</name>
</gene>
<comment type="caution">
    <text evidence="13">The sequence shown here is derived from an EMBL/GenBank/DDBJ whole genome shotgun (WGS) entry which is preliminary data.</text>
</comment>
<dbReference type="AlphaFoldDB" id="A0A1Y5FB58"/>
<dbReference type="Gene3D" id="3.30.390.30">
    <property type="match status" value="1"/>
</dbReference>
<dbReference type="GO" id="GO:0004148">
    <property type="term" value="F:dihydrolipoyl dehydrogenase (NADH) activity"/>
    <property type="evidence" value="ECO:0007669"/>
    <property type="project" value="UniProtKB-EC"/>
</dbReference>
<keyword evidence="5 8" id="KW-0560">Oxidoreductase</keyword>
<keyword evidence="9" id="KW-0472">Membrane</keyword>
<dbReference type="InterPro" id="IPR012999">
    <property type="entry name" value="Pyr_OxRdtase_I_AS"/>
</dbReference>
<sequence>MKSRFGKIAIVITVAILFVLAKKYNLTSYLTLDYLKENQAALTEYYLKNKVQTIALYMVIYIASVALSLPGAIVLTLAGGALFGLTTGTIIVSFASTIGATLAFLVARFLLKDYIQEKFSSKLKTINEGMERDGAFYLFTLRLIPAFPFFLINLVMGLTPIKTVTFFFISQIGMILGTIVYVNAGVELSKLDSLKGILSPSLILSFTLLAIIPFIGKKIVEILKARKVYKKFKRPKSYDYNMISIGAGAGGLVTSYIGAAVNAKVALIEKHKMGGDCLNTGCVPSKALIKSASVIQNAKRAKDFGINSISIDFDFKDVMQRVQSVITKIEPHDSIERYTDLGVDCITGSAKIISPFEVEVNGKVLTTKNITIATGARPFVPPIPGIESTGYLTSDTLWNLEKLPKRFIVLGGGPIGLEMAQCFARFGSSVTIVEMAPRIMIKEDPDASKVVHERLESEGVSILINHRAKSFEGKKLTCEFEGKDIEIEFDEILIAVGRKTNVTGFGLEELGVKLRKNGTIETNEYLQTNFPNIFACGDVTGPFQLTHAAGHQAWYCAVNGLFGKFKKFKVDYSVMPWATYTDPEVATVGQNETACKEQGIAYEVTKYEIDDLDRAIADSEDHGFVKVLTVPGSDKIIGATIVGVHASDLLLEFTAAMKNGFGLNKILGTIHPYPTMGEANKYLAGVWKNEKKPKKLLEFVKKFHKWQRS</sequence>
<dbReference type="PROSITE" id="PS00076">
    <property type="entry name" value="PYRIDINE_REDOX_1"/>
    <property type="match status" value="1"/>
</dbReference>
<comment type="similarity">
    <text evidence="1 8">Belongs to the class-I pyridine nucleotide-disulfide oxidoreductase family.</text>
</comment>
<feature type="transmembrane region" description="Helical" evidence="9">
    <location>
        <begin position="135"/>
        <end position="156"/>
    </location>
</feature>
<feature type="transmembrane region" description="Helical" evidence="9">
    <location>
        <begin position="196"/>
        <end position="216"/>
    </location>
</feature>
<feature type="domain" description="VTT" evidence="12">
    <location>
        <begin position="70"/>
        <end position="185"/>
    </location>
</feature>